<feature type="compositionally biased region" description="Basic and acidic residues" evidence="1">
    <location>
        <begin position="37"/>
        <end position="49"/>
    </location>
</feature>
<evidence type="ECO:0000256" key="1">
    <source>
        <dbReference type="SAM" id="MobiDB-lite"/>
    </source>
</evidence>
<proteinExistence type="predicted"/>
<name>A0A835MT53_9ROSI</name>
<dbReference type="Proteomes" id="UP000657918">
    <property type="component" value="Chromosome 11"/>
</dbReference>
<protein>
    <submittedName>
        <fullName evidence="2">Uncharacterized protein</fullName>
    </submittedName>
</protein>
<feature type="region of interest" description="Disordered" evidence="1">
    <location>
        <begin position="1"/>
        <end position="49"/>
    </location>
</feature>
<gene>
    <name evidence="2" type="ORF">SADUNF_Sadunf11G0050400</name>
</gene>
<evidence type="ECO:0000313" key="2">
    <source>
        <dbReference type="EMBL" id="KAF9672516.1"/>
    </source>
</evidence>
<accession>A0A835MT53</accession>
<dbReference type="EMBL" id="JADGMS010000011">
    <property type="protein sequence ID" value="KAF9672516.1"/>
    <property type="molecule type" value="Genomic_DNA"/>
</dbReference>
<sequence>MLIDQLKKQNLHAESSQRIGDLSRDNIDPNLFENQDTTEKQQKQEQHDQTIVRNAFRDIVGSLVGSLTLQ</sequence>
<organism evidence="2 3">
    <name type="scientific">Salix dunnii</name>
    <dbReference type="NCBI Taxonomy" id="1413687"/>
    <lineage>
        <taxon>Eukaryota</taxon>
        <taxon>Viridiplantae</taxon>
        <taxon>Streptophyta</taxon>
        <taxon>Embryophyta</taxon>
        <taxon>Tracheophyta</taxon>
        <taxon>Spermatophyta</taxon>
        <taxon>Magnoliopsida</taxon>
        <taxon>eudicotyledons</taxon>
        <taxon>Gunneridae</taxon>
        <taxon>Pentapetalae</taxon>
        <taxon>rosids</taxon>
        <taxon>fabids</taxon>
        <taxon>Malpighiales</taxon>
        <taxon>Salicaceae</taxon>
        <taxon>Saliceae</taxon>
        <taxon>Salix</taxon>
    </lineage>
</organism>
<keyword evidence="3" id="KW-1185">Reference proteome</keyword>
<dbReference type="AlphaFoldDB" id="A0A835MT53"/>
<comment type="caution">
    <text evidence="2">The sequence shown here is derived from an EMBL/GenBank/DDBJ whole genome shotgun (WGS) entry which is preliminary data.</text>
</comment>
<evidence type="ECO:0000313" key="3">
    <source>
        <dbReference type="Proteomes" id="UP000657918"/>
    </source>
</evidence>
<reference evidence="2 3" key="1">
    <citation type="submission" date="2020-10" db="EMBL/GenBank/DDBJ databases">
        <title>Plant Genome Project.</title>
        <authorList>
            <person name="Zhang R.-G."/>
        </authorList>
    </citation>
    <scope>NUCLEOTIDE SEQUENCE [LARGE SCALE GENOMIC DNA]</scope>
    <source>
        <strain evidence="2">FAFU-HL-1</strain>
        <tissue evidence="2">Leaf</tissue>
    </source>
</reference>